<reference evidence="2" key="1">
    <citation type="submission" date="2025-08" db="UniProtKB">
        <authorList>
            <consortium name="RefSeq"/>
        </authorList>
    </citation>
    <scope>IDENTIFICATION</scope>
    <source>
        <tissue evidence="2">Leaves</tissue>
    </source>
</reference>
<sequence>MDPEEVIELFDFYWFGLKIFKKQLSNVQNSSDFEANTAHQIQENPRKPEISRVPTLHRRSLSDQLSSKASFNYGSMSPDTVLLSPKLRTILSGKEITEPEKINPTDLQVSSKKKVTCSRKKRSETKSLSTLEFAELKGFMDLGFVFSEEDRNSILASVVPGLRRFGKEDEEEDGTDESATSRPYLSEAWEVLERRKSQNPLMIWKIPPLSDDIDMKNNLKWWAHTVASTVR</sequence>
<name>A0A2I4DG10_JUGRE</name>
<gene>
    <name evidence="2" type="primary">LOC108979784</name>
</gene>
<dbReference type="AlphaFoldDB" id="A0A2I4DG10"/>
<evidence type="ECO:0000313" key="2">
    <source>
        <dbReference type="RefSeq" id="XP_018806091.2"/>
    </source>
</evidence>
<dbReference type="OrthoDB" id="1911878at2759"/>
<protein>
    <submittedName>
        <fullName evidence="2">Uncharacterized protein LOC108979784</fullName>
    </submittedName>
</protein>
<dbReference type="KEGG" id="jre:108979784"/>
<dbReference type="PANTHER" id="PTHR33785">
    <property type="entry name" value="OS06G0550800 PROTEIN"/>
    <property type="match status" value="1"/>
</dbReference>
<proteinExistence type="predicted"/>
<dbReference type="Gramene" id="Jr03_09000_p1">
    <property type="protein sequence ID" value="cds.Jr03_09000_p1"/>
    <property type="gene ID" value="Jr03_09000"/>
</dbReference>
<evidence type="ECO:0000313" key="1">
    <source>
        <dbReference type="Proteomes" id="UP000235220"/>
    </source>
</evidence>
<dbReference type="STRING" id="51240.A0A2I4DG10"/>
<dbReference type="FunCoup" id="A0A2I4DG10">
    <property type="interactions" value="107"/>
</dbReference>
<dbReference type="GeneID" id="108979784"/>
<dbReference type="Proteomes" id="UP000235220">
    <property type="component" value="Chromosome 3"/>
</dbReference>
<keyword evidence="1" id="KW-1185">Reference proteome</keyword>
<accession>A0A2I4DG10</accession>
<organism evidence="1 2">
    <name type="scientific">Juglans regia</name>
    <name type="common">English walnut</name>
    <dbReference type="NCBI Taxonomy" id="51240"/>
    <lineage>
        <taxon>Eukaryota</taxon>
        <taxon>Viridiplantae</taxon>
        <taxon>Streptophyta</taxon>
        <taxon>Embryophyta</taxon>
        <taxon>Tracheophyta</taxon>
        <taxon>Spermatophyta</taxon>
        <taxon>Magnoliopsida</taxon>
        <taxon>eudicotyledons</taxon>
        <taxon>Gunneridae</taxon>
        <taxon>Pentapetalae</taxon>
        <taxon>rosids</taxon>
        <taxon>fabids</taxon>
        <taxon>Fagales</taxon>
        <taxon>Juglandaceae</taxon>
        <taxon>Juglans</taxon>
    </lineage>
</organism>
<dbReference type="RefSeq" id="XP_018806091.2">
    <property type="nucleotide sequence ID" value="XM_018950546.2"/>
</dbReference>
<dbReference type="PANTHER" id="PTHR33785:SF12">
    <property type="entry name" value="DUF1685 FAMILY PROTEIN"/>
    <property type="match status" value="1"/>
</dbReference>